<organism evidence="2 3">
    <name type="scientific">Glycomyces algeriensis</name>
    <dbReference type="NCBI Taxonomy" id="256037"/>
    <lineage>
        <taxon>Bacteria</taxon>
        <taxon>Bacillati</taxon>
        <taxon>Actinomycetota</taxon>
        <taxon>Actinomycetes</taxon>
        <taxon>Glycomycetales</taxon>
        <taxon>Glycomycetaceae</taxon>
        <taxon>Glycomyces</taxon>
    </lineage>
</organism>
<feature type="region of interest" description="Disordered" evidence="1">
    <location>
        <begin position="1"/>
        <end position="61"/>
    </location>
</feature>
<protein>
    <submittedName>
        <fullName evidence="2">Uncharacterized protein</fullName>
    </submittedName>
</protein>
<accession>A0A9W6GAM5</accession>
<gene>
    <name evidence="2" type="ORF">GALLR39Z86_34010</name>
</gene>
<feature type="compositionally biased region" description="Low complexity" evidence="1">
    <location>
        <begin position="49"/>
        <end position="60"/>
    </location>
</feature>
<sequence>MVGIADEAGDRMPFGGQDLGEAQRDLAVPSGDDDMHTAQPNPARGGAGRSARSGGTTRIRTAIRDPAALSGELAAHFATHDVFSFAKAAVSHRSR</sequence>
<proteinExistence type="predicted"/>
<dbReference type="AlphaFoldDB" id="A0A9W6GAM5"/>
<name>A0A9W6GAM5_9ACTN</name>
<keyword evidence="3" id="KW-1185">Reference proteome</keyword>
<comment type="caution">
    <text evidence="2">The sequence shown here is derived from an EMBL/GenBank/DDBJ whole genome shotgun (WGS) entry which is preliminary data.</text>
</comment>
<evidence type="ECO:0000313" key="2">
    <source>
        <dbReference type="EMBL" id="GLI43551.1"/>
    </source>
</evidence>
<dbReference type="Proteomes" id="UP001144313">
    <property type="component" value="Unassembled WGS sequence"/>
</dbReference>
<evidence type="ECO:0000256" key="1">
    <source>
        <dbReference type="SAM" id="MobiDB-lite"/>
    </source>
</evidence>
<reference evidence="2" key="1">
    <citation type="submission" date="2022-12" db="EMBL/GenBank/DDBJ databases">
        <title>Reference genome sequencing for broad-spectrum identification of bacterial and archaeal isolates by mass spectrometry.</title>
        <authorList>
            <person name="Sekiguchi Y."/>
            <person name="Tourlousse D.M."/>
        </authorList>
    </citation>
    <scope>NUCLEOTIDE SEQUENCE</scope>
    <source>
        <strain evidence="2">LLR39Z86</strain>
    </source>
</reference>
<dbReference type="EMBL" id="BSDT01000001">
    <property type="protein sequence ID" value="GLI43551.1"/>
    <property type="molecule type" value="Genomic_DNA"/>
</dbReference>
<evidence type="ECO:0000313" key="3">
    <source>
        <dbReference type="Proteomes" id="UP001144313"/>
    </source>
</evidence>